<dbReference type="InterPro" id="IPR000515">
    <property type="entry name" value="MetI-like"/>
</dbReference>
<dbReference type="Proteomes" id="UP000316639">
    <property type="component" value="Unassembled WGS sequence"/>
</dbReference>
<dbReference type="RefSeq" id="WP_146349105.1">
    <property type="nucleotide sequence ID" value="NZ_VOBR01000001.1"/>
</dbReference>
<sequence>MYVVRRLALGFVQLAVLAVLVFALTGLLPGDAADVRFAEHASAAEVSALRARLGLDAPPVERFAAWLGGVVRGDLGTSLVSGRPVTSVIGTSVGMTALLTLSTLLVVIPLAVTLGGVAGARAGGRWDRLITVVTVGLSAIPDFVLAVVLIAVFSLWLDWLPATWMSASPAVLVLPVLVLLGRSVCLLSRQVRAGMVATASADYVVQARRFGVRPVPLLLRHILPNAAVPAVQELARTGDALLGGVLVVEALFAIPGLATELVAAVRSRDVPVVQGITLFLAVAALLINLVADLVCDRLVPRRQVAR</sequence>
<feature type="transmembrane region" description="Helical" evidence="7">
    <location>
        <begin position="129"/>
        <end position="156"/>
    </location>
</feature>
<evidence type="ECO:0000313" key="10">
    <source>
        <dbReference type="Proteomes" id="UP000316639"/>
    </source>
</evidence>
<evidence type="ECO:0000256" key="7">
    <source>
        <dbReference type="RuleBase" id="RU363032"/>
    </source>
</evidence>
<organism evidence="9 10">
    <name type="scientific">Lentzea tibetensis</name>
    <dbReference type="NCBI Taxonomy" id="2591470"/>
    <lineage>
        <taxon>Bacteria</taxon>
        <taxon>Bacillati</taxon>
        <taxon>Actinomycetota</taxon>
        <taxon>Actinomycetes</taxon>
        <taxon>Pseudonocardiales</taxon>
        <taxon>Pseudonocardiaceae</taxon>
        <taxon>Lentzea</taxon>
    </lineage>
</organism>
<dbReference type="GO" id="GO:0055085">
    <property type="term" value="P:transmembrane transport"/>
    <property type="evidence" value="ECO:0007669"/>
    <property type="project" value="InterPro"/>
</dbReference>
<evidence type="ECO:0000256" key="2">
    <source>
        <dbReference type="ARBA" id="ARBA00022448"/>
    </source>
</evidence>
<name>A0A563F324_9PSEU</name>
<evidence type="ECO:0000259" key="8">
    <source>
        <dbReference type="PROSITE" id="PS50928"/>
    </source>
</evidence>
<feature type="transmembrane region" description="Helical" evidence="7">
    <location>
        <begin position="93"/>
        <end position="117"/>
    </location>
</feature>
<feature type="transmembrane region" description="Helical" evidence="7">
    <location>
        <begin position="162"/>
        <end position="180"/>
    </location>
</feature>
<keyword evidence="4 7" id="KW-0812">Transmembrane</keyword>
<feature type="transmembrane region" description="Helical" evidence="7">
    <location>
        <begin position="240"/>
        <end position="258"/>
    </location>
</feature>
<keyword evidence="2 7" id="KW-0813">Transport</keyword>
<evidence type="ECO:0000256" key="3">
    <source>
        <dbReference type="ARBA" id="ARBA00022475"/>
    </source>
</evidence>
<comment type="subcellular location">
    <subcellularLocation>
        <location evidence="1 7">Cell membrane</location>
        <topology evidence="1 7">Multi-pass membrane protein</topology>
    </subcellularLocation>
</comment>
<dbReference type="GO" id="GO:0005886">
    <property type="term" value="C:plasma membrane"/>
    <property type="evidence" value="ECO:0007669"/>
    <property type="project" value="UniProtKB-SubCell"/>
</dbReference>
<keyword evidence="3" id="KW-1003">Cell membrane</keyword>
<dbReference type="Gene3D" id="1.10.3720.10">
    <property type="entry name" value="MetI-like"/>
    <property type="match status" value="1"/>
</dbReference>
<dbReference type="AlphaFoldDB" id="A0A563F324"/>
<reference evidence="9 10" key="1">
    <citation type="submission" date="2019-07" db="EMBL/GenBank/DDBJ databases">
        <title>Lentzea xizangensis sp. nov., isolated from Qinghai-Tibetan Plateau Soils.</title>
        <authorList>
            <person name="Huang J."/>
        </authorList>
    </citation>
    <scope>NUCLEOTIDE SEQUENCE [LARGE SCALE GENOMIC DNA]</scope>
    <source>
        <strain evidence="9 10">FXJ1.1311</strain>
    </source>
</reference>
<dbReference type="Pfam" id="PF19300">
    <property type="entry name" value="BPD_transp_1_N"/>
    <property type="match status" value="1"/>
</dbReference>
<feature type="transmembrane region" description="Helical" evidence="7">
    <location>
        <begin position="278"/>
        <end position="299"/>
    </location>
</feature>
<dbReference type="EMBL" id="VOBR01000001">
    <property type="protein sequence ID" value="TWP54323.1"/>
    <property type="molecule type" value="Genomic_DNA"/>
</dbReference>
<dbReference type="PROSITE" id="PS50928">
    <property type="entry name" value="ABC_TM1"/>
    <property type="match status" value="1"/>
</dbReference>
<accession>A0A563F324</accession>
<comment type="similarity">
    <text evidence="7">Belongs to the binding-protein-dependent transport system permease family.</text>
</comment>
<evidence type="ECO:0000256" key="5">
    <source>
        <dbReference type="ARBA" id="ARBA00022989"/>
    </source>
</evidence>
<keyword evidence="5 7" id="KW-1133">Transmembrane helix</keyword>
<dbReference type="PANTHER" id="PTHR43163:SF3">
    <property type="entry name" value="PEPTIDE ABC TRANSPORTER PERMEASE PROTEIN"/>
    <property type="match status" value="1"/>
</dbReference>
<keyword evidence="10" id="KW-1185">Reference proteome</keyword>
<proteinExistence type="inferred from homology"/>
<evidence type="ECO:0000256" key="4">
    <source>
        <dbReference type="ARBA" id="ARBA00022692"/>
    </source>
</evidence>
<dbReference type="SUPFAM" id="SSF161098">
    <property type="entry name" value="MetI-like"/>
    <property type="match status" value="1"/>
</dbReference>
<feature type="domain" description="ABC transmembrane type-1" evidence="8">
    <location>
        <begin position="93"/>
        <end position="291"/>
    </location>
</feature>
<dbReference type="InterPro" id="IPR045621">
    <property type="entry name" value="BPD_transp_1_N"/>
</dbReference>
<comment type="caution">
    <text evidence="9">The sequence shown here is derived from an EMBL/GenBank/DDBJ whole genome shotgun (WGS) entry which is preliminary data.</text>
</comment>
<dbReference type="InterPro" id="IPR035906">
    <property type="entry name" value="MetI-like_sf"/>
</dbReference>
<evidence type="ECO:0000256" key="6">
    <source>
        <dbReference type="ARBA" id="ARBA00023136"/>
    </source>
</evidence>
<evidence type="ECO:0000256" key="1">
    <source>
        <dbReference type="ARBA" id="ARBA00004651"/>
    </source>
</evidence>
<dbReference type="PANTHER" id="PTHR43163">
    <property type="entry name" value="DIPEPTIDE TRANSPORT SYSTEM PERMEASE PROTEIN DPPB-RELATED"/>
    <property type="match status" value="1"/>
</dbReference>
<keyword evidence="6 7" id="KW-0472">Membrane</keyword>
<gene>
    <name evidence="9" type="ORF">FKR81_01850</name>
</gene>
<protein>
    <submittedName>
        <fullName evidence="9">ABC transporter permease</fullName>
    </submittedName>
</protein>
<evidence type="ECO:0000313" key="9">
    <source>
        <dbReference type="EMBL" id="TWP54323.1"/>
    </source>
</evidence>
<dbReference type="Pfam" id="PF00528">
    <property type="entry name" value="BPD_transp_1"/>
    <property type="match status" value="1"/>
</dbReference>
<dbReference type="OrthoDB" id="9778910at2"/>